<accession>A0AAV1PK00</accession>
<feature type="domain" description="Choline/carnitine acyltransferase" evidence="10">
    <location>
        <begin position="79"/>
        <end position="631"/>
    </location>
</feature>
<dbReference type="GO" id="GO:0004092">
    <property type="term" value="F:carnitine O-acetyltransferase activity"/>
    <property type="evidence" value="ECO:0007669"/>
    <property type="project" value="TreeGrafter"/>
</dbReference>
<name>A0AAV1PK00_SCOSC</name>
<evidence type="ECO:0000256" key="5">
    <source>
        <dbReference type="ARBA" id="ARBA00022832"/>
    </source>
</evidence>
<dbReference type="Gene3D" id="1.10.275.20">
    <property type="entry name" value="Choline/Carnitine o-acyltransferase"/>
    <property type="match status" value="1"/>
</dbReference>
<keyword evidence="6" id="KW-0443">Lipid metabolism</keyword>
<evidence type="ECO:0000256" key="3">
    <source>
        <dbReference type="ARBA" id="ARBA00022448"/>
    </source>
</evidence>
<dbReference type="SUPFAM" id="SSF52777">
    <property type="entry name" value="CoA-dependent acyltransferases"/>
    <property type="match status" value="2"/>
</dbReference>
<dbReference type="PANTHER" id="PTHR22589">
    <property type="entry name" value="CARNITINE O-ACYLTRANSFERASE"/>
    <property type="match status" value="1"/>
</dbReference>
<dbReference type="Pfam" id="PF00755">
    <property type="entry name" value="Carn_acyltransf"/>
    <property type="match status" value="1"/>
</dbReference>
<dbReference type="Proteomes" id="UP001314229">
    <property type="component" value="Unassembled WGS sequence"/>
</dbReference>
<dbReference type="GO" id="GO:0005777">
    <property type="term" value="C:peroxisome"/>
    <property type="evidence" value="ECO:0007669"/>
    <property type="project" value="TreeGrafter"/>
</dbReference>
<reference evidence="11 12" key="1">
    <citation type="submission" date="2024-01" db="EMBL/GenBank/DDBJ databases">
        <authorList>
            <person name="Alioto T."/>
            <person name="Alioto T."/>
            <person name="Gomez Garrido J."/>
        </authorList>
    </citation>
    <scope>NUCLEOTIDE SEQUENCE [LARGE SCALE GENOMIC DNA]</scope>
</reference>
<dbReference type="Gene3D" id="3.30.559.70">
    <property type="entry name" value="Choline/Carnitine o-acyltransferase, domain 2"/>
    <property type="match status" value="1"/>
</dbReference>
<feature type="active site" description="Proton acceptor" evidence="9">
    <location>
        <position position="356"/>
    </location>
</feature>
<evidence type="ECO:0000256" key="4">
    <source>
        <dbReference type="ARBA" id="ARBA00022679"/>
    </source>
</evidence>
<comment type="pathway">
    <text evidence="1">Lipid metabolism; fatty acid beta-oxidation.</text>
</comment>
<dbReference type="GO" id="GO:0006631">
    <property type="term" value="P:fatty acid metabolic process"/>
    <property type="evidence" value="ECO:0007669"/>
    <property type="project" value="UniProtKB-KW"/>
</dbReference>
<evidence type="ECO:0000313" key="12">
    <source>
        <dbReference type="Proteomes" id="UP001314229"/>
    </source>
</evidence>
<dbReference type="EMBL" id="CAWUFR010000196">
    <property type="protein sequence ID" value="CAK6972292.1"/>
    <property type="molecule type" value="Genomic_DNA"/>
</dbReference>
<keyword evidence="4" id="KW-0808">Transferase</keyword>
<dbReference type="InterPro" id="IPR000542">
    <property type="entry name" value="Carn_acyl_trans"/>
</dbReference>
<keyword evidence="5" id="KW-0276">Fatty acid metabolism</keyword>
<protein>
    <submittedName>
        <fullName evidence="11">Carnitine O-acetyltransferase-like</fullName>
    </submittedName>
</protein>
<organism evidence="11 12">
    <name type="scientific">Scomber scombrus</name>
    <name type="common">Atlantic mackerel</name>
    <name type="synonym">Scomber vernalis</name>
    <dbReference type="NCBI Taxonomy" id="13677"/>
    <lineage>
        <taxon>Eukaryota</taxon>
        <taxon>Metazoa</taxon>
        <taxon>Chordata</taxon>
        <taxon>Craniata</taxon>
        <taxon>Vertebrata</taxon>
        <taxon>Euteleostomi</taxon>
        <taxon>Actinopterygii</taxon>
        <taxon>Neopterygii</taxon>
        <taxon>Teleostei</taxon>
        <taxon>Neoteleostei</taxon>
        <taxon>Acanthomorphata</taxon>
        <taxon>Pelagiaria</taxon>
        <taxon>Scombriformes</taxon>
        <taxon>Scombridae</taxon>
        <taxon>Scomber</taxon>
    </lineage>
</organism>
<dbReference type="GO" id="GO:0019254">
    <property type="term" value="P:carnitine metabolic process, CoA-linked"/>
    <property type="evidence" value="ECO:0007669"/>
    <property type="project" value="TreeGrafter"/>
</dbReference>
<dbReference type="InterPro" id="IPR023213">
    <property type="entry name" value="CAT-like_dom_sf"/>
</dbReference>
<evidence type="ECO:0000256" key="1">
    <source>
        <dbReference type="ARBA" id="ARBA00005005"/>
    </source>
</evidence>
<comment type="similarity">
    <text evidence="2">Belongs to the carnitine/choline acetyltransferase family.</text>
</comment>
<evidence type="ECO:0000259" key="10">
    <source>
        <dbReference type="Pfam" id="PF00755"/>
    </source>
</evidence>
<dbReference type="InterPro" id="IPR042231">
    <property type="entry name" value="Cho/carn_acyl_trans_2"/>
</dbReference>
<keyword evidence="7" id="KW-0012">Acyltransferase</keyword>
<evidence type="ECO:0000256" key="7">
    <source>
        <dbReference type="ARBA" id="ARBA00023315"/>
    </source>
</evidence>
<evidence type="ECO:0000256" key="6">
    <source>
        <dbReference type="ARBA" id="ARBA00023098"/>
    </source>
</evidence>
<evidence type="ECO:0000313" key="11">
    <source>
        <dbReference type="EMBL" id="CAK6972292.1"/>
    </source>
</evidence>
<keyword evidence="3" id="KW-0813">Transport</keyword>
<gene>
    <name evidence="11" type="ORF">FSCOSCO3_A011293</name>
</gene>
<keyword evidence="12" id="KW-1185">Reference proteome</keyword>
<sequence length="647" mass="72780">MKTEESFKVKKLHQTLWSIGTFAHFNLRHQRRSVCLMVNMQQLSLFQSNYLFTRKHVTEHIVVSLRYLTQQEGLPRQLLPTLQQTCERYVTTLEAILEGDELKRAKQLVEDFQKPGGVGERLQGSLEKKASNTENWFPFTIKMNNNVVFLLRCAAKTIEDVLDLNEKMNTGTLPVEYVRGIPLCMKQYYRVLSSCRIPGPERDSLVFYSKTDPKYITVAHNCEFFVLDVYNSDGTQLTTDQLCVQLDRICKASPQPSMDPVGILTTQYRKTWNKAYINLMKDETNRESVSAIQRSIFTLCLDRAMLQVSDESSDITGTKQMVHGGGSQCNSGNRWFDKSLQLIIGEDGSCGGNALHVAADGTVIRVFGDAVAACLKDPETIQSAMEPSPTDIKEAESLPMPQKLHFSITPEIKKDIEEAKQNMDILAQDVDLIIQVFDHFGKDVPKAYKLSPDAFIQMAIQLGYYRMYQRCGTVYEANSMRMFRGGRIDGICATSSASAAFVKGFDDPTKQVTEKMDLLVKSIKAHNALTKMAMSGHSIDGHMMTLKDLAVEENITIPEIFKDTSFNKAFDYNVYTSQVTLENESLPVTNLDDPNGYCVCYSVTSNYVGFVVTALNSCKETSATQLIQSIENALLDIRTLLEQSQSV</sequence>
<dbReference type="PANTHER" id="PTHR22589:SF50">
    <property type="entry name" value="CARNITINE O-ACETYLTRANSFERASE"/>
    <property type="match status" value="1"/>
</dbReference>
<dbReference type="AlphaFoldDB" id="A0AAV1PK00"/>
<proteinExistence type="inferred from homology"/>
<evidence type="ECO:0000256" key="9">
    <source>
        <dbReference type="PIRSR" id="PIRSR600542-1"/>
    </source>
</evidence>
<dbReference type="Gene3D" id="3.30.559.10">
    <property type="entry name" value="Chloramphenicol acetyltransferase-like domain"/>
    <property type="match status" value="1"/>
</dbReference>
<comment type="caution">
    <text evidence="11">The sequence shown here is derived from an EMBL/GenBank/DDBJ whole genome shotgun (WGS) entry which is preliminary data.</text>
</comment>
<evidence type="ECO:0000256" key="2">
    <source>
        <dbReference type="ARBA" id="ARBA00005232"/>
    </source>
</evidence>
<dbReference type="InterPro" id="IPR042572">
    <property type="entry name" value="Carn_acyl_trans_N"/>
</dbReference>
<dbReference type="InterPro" id="IPR039551">
    <property type="entry name" value="Cho/carn_acyl_trans"/>
</dbReference>
<comment type="catalytic activity">
    <reaction evidence="8">
        <text>4,8-dimethylnonanoyl-CoA + (R)-carnitine = O-4,8-dimethylnonanoyl-(R)-carnitine + CoA</text>
        <dbReference type="Rhea" id="RHEA:44860"/>
        <dbReference type="ChEBI" id="CHEBI:16347"/>
        <dbReference type="ChEBI" id="CHEBI:57287"/>
        <dbReference type="ChEBI" id="CHEBI:77061"/>
        <dbReference type="ChEBI" id="CHEBI:84654"/>
    </reaction>
</comment>
<evidence type="ECO:0000256" key="8">
    <source>
        <dbReference type="ARBA" id="ARBA00048999"/>
    </source>
</evidence>